<reference evidence="2 3" key="1">
    <citation type="journal article" date="2012" name="Genome Biol.">
        <title>Genome and low-iron response of an oceanic diatom adapted to chronic iron limitation.</title>
        <authorList>
            <person name="Lommer M."/>
            <person name="Specht M."/>
            <person name="Roy A.S."/>
            <person name="Kraemer L."/>
            <person name="Andreson R."/>
            <person name="Gutowska M.A."/>
            <person name="Wolf J."/>
            <person name="Bergner S.V."/>
            <person name="Schilhabel M.B."/>
            <person name="Klostermeier U.C."/>
            <person name="Beiko R.G."/>
            <person name="Rosenstiel P."/>
            <person name="Hippler M."/>
            <person name="Laroche J."/>
        </authorList>
    </citation>
    <scope>NUCLEOTIDE SEQUENCE [LARGE SCALE GENOMIC DNA]</scope>
    <source>
        <strain evidence="2 3">CCMP1005</strain>
    </source>
</reference>
<proteinExistence type="predicted"/>
<evidence type="ECO:0000313" key="3">
    <source>
        <dbReference type="Proteomes" id="UP000266841"/>
    </source>
</evidence>
<name>K0QYD9_THAOC</name>
<feature type="non-terminal residue" evidence="2">
    <location>
        <position position="1"/>
    </location>
</feature>
<sequence length="341" mass="38247">ATIYNGQAALKEANEIRAIENEWLESQNKEKKAGEVDRVAGSLRMMLLGDYVDAYSEKVEDTMADVPDEMLRKVFDLVTNKNSKISAKMVDEKVKRYKESMEKKPRKVTKSEINEDGIDIPPEVKGGLKRKFLVKRYEPQIDAEIIFREIKVPLINQVTEDEEEINYQRATKKNLMKVGIRDKKRVLLEHELALRSIHNRPGQGFPPASHCVPDDNLSRKTVTWPDHHHTTPKNAVFDQNKYLAGHNSGLLVDDGVEGVVTVGSGPGAQRSAAGAASAPKFGRDPANADPCRRRRRDQAATWCPDERDRESAADEGPEEEASGGHIAGWIHCGLRHRRGRA</sequence>
<evidence type="ECO:0000313" key="2">
    <source>
        <dbReference type="EMBL" id="EJK44068.1"/>
    </source>
</evidence>
<feature type="region of interest" description="Disordered" evidence="1">
    <location>
        <begin position="267"/>
        <end position="329"/>
    </location>
</feature>
<feature type="compositionally biased region" description="Low complexity" evidence="1">
    <location>
        <begin position="267"/>
        <end position="278"/>
    </location>
</feature>
<comment type="caution">
    <text evidence="2">The sequence shown here is derived from an EMBL/GenBank/DDBJ whole genome shotgun (WGS) entry which is preliminary data.</text>
</comment>
<dbReference type="Proteomes" id="UP000266841">
    <property type="component" value="Unassembled WGS sequence"/>
</dbReference>
<organism evidence="2 3">
    <name type="scientific">Thalassiosira oceanica</name>
    <name type="common">Marine diatom</name>
    <dbReference type="NCBI Taxonomy" id="159749"/>
    <lineage>
        <taxon>Eukaryota</taxon>
        <taxon>Sar</taxon>
        <taxon>Stramenopiles</taxon>
        <taxon>Ochrophyta</taxon>
        <taxon>Bacillariophyta</taxon>
        <taxon>Coscinodiscophyceae</taxon>
        <taxon>Thalassiosirophycidae</taxon>
        <taxon>Thalassiosirales</taxon>
        <taxon>Thalassiosiraceae</taxon>
        <taxon>Thalassiosira</taxon>
    </lineage>
</organism>
<gene>
    <name evidence="2" type="ORF">THAOC_37425</name>
</gene>
<evidence type="ECO:0000256" key="1">
    <source>
        <dbReference type="SAM" id="MobiDB-lite"/>
    </source>
</evidence>
<dbReference type="AlphaFoldDB" id="K0QYD9"/>
<accession>K0QYD9</accession>
<dbReference type="EMBL" id="AGNL01050212">
    <property type="protein sequence ID" value="EJK44068.1"/>
    <property type="molecule type" value="Genomic_DNA"/>
</dbReference>
<keyword evidence="3" id="KW-1185">Reference proteome</keyword>
<protein>
    <submittedName>
        <fullName evidence="2">Uncharacterized protein</fullName>
    </submittedName>
</protein>